<keyword evidence="3" id="KW-1185">Reference proteome</keyword>
<feature type="signal peptide" evidence="1">
    <location>
        <begin position="1"/>
        <end position="32"/>
    </location>
</feature>
<comment type="caution">
    <text evidence="2">The sequence shown here is derived from an EMBL/GenBank/DDBJ whole genome shotgun (WGS) entry which is preliminary data.</text>
</comment>
<proteinExistence type="predicted"/>
<gene>
    <name evidence="2" type="ORF">ABT272_12900</name>
</gene>
<evidence type="ECO:0000256" key="1">
    <source>
        <dbReference type="SAM" id="SignalP"/>
    </source>
</evidence>
<evidence type="ECO:0000313" key="3">
    <source>
        <dbReference type="Proteomes" id="UP001470023"/>
    </source>
</evidence>
<sequence length="93" mass="9311">MRSNPVMRTLAAAVLAGGAVAGTVAVASPASAAVTTDGVRSLSPTVQTHGGCRFGAGFNRGFNNCGFGTLGATGFYPFAGYPYSSVPVVIIIR</sequence>
<organism evidence="2 3">
    <name type="scientific">Streptomyces sp. 900105245</name>
    <dbReference type="NCBI Taxonomy" id="3154379"/>
    <lineage>
        <taxon>Bacteria</taxon>
        <taxon>Bacillati</taxon>
        <taxon>Actinomycetota</taxon>
        <taxon>Actinomycetes</taxon>
        <taxon>Kitasatosporales</taxon>
        <taxon>Streptomycetaceae</taxon>
        <taxon>Streptomyces</taxon>
    </lineage>
</organism>
<dbReference type="EMBL" id="JBEPAZ010000008">
    <property type="protein sequence ID" value="MER6428631.1"/>
    <property type="molecule type" value="Genomic_DNA"/>
</dbReference>
<evidence type="ECO:0000313" key="2">
    <source>
        <dbReference type="EMBL" id="MER6428631.1"/>
    </source>
</evidence>
<dbReference type="RefSeq" id="WP_073889920.1">
    <property type="nucleotide sequence ID" value="NZ_JBEOYA010000004.1"/>
</dbReference>
<dbReference type="Proteomes" id="UP001470023">
    <property type="component" value="Unassembled WGS sequence"/>
</dbReference>
<reference evidence="2 3" key="1">
    <citation type="submission" date="2024-06" db="EMBL/GenBank/DDBJ databases">
        <title>The Natural Products Discovery Center: Release of the First 8490 Sequenced Strains for Exploring Actinobacteria Biosynthetic Diversity.</title>
        <authorList>
            <person name="Kalkreuter E."/>
            <person name="Kautsar S.A."/>
            <person name="Yang D."/>
            <person name="Bader C.D."/>
            <person name="Teijaro C.N."/>
            <person name="Fluegel L."/>
            <person name="Davis C.M."/>
            <person name="Simpson J.R."/>
            <person name="Lauterbach L."/>
            <person name="Steele A.D."/>
            <person name="Gui C."/>
            <person name="Meng S."/>
            <person name="Li G."/>
            <person name="Viehrig K."/>
            <person name="Ye F."/>
            <person name="Su P."/>
            <person name="Kiefer A.F."/>
            <person name="Nichols A."/>
            <person name="Cepeda A.J."/>
            <person name="Yan W."/>
            <person name="Fan B."/>
            <person name="Jiang Y."/>
            <person name="Adhikari A."/>
            <person name="Zheng C.-J."/>
            <person name="Schuster L."/>
            <person name="Cowan T.M."/>
            <person name="Smanski M.J."/>
            <person name="Chevrette M.G."/>
            <person name="De Carvalho L.P.S."/>
            <person name="Shen B."/>
        </authorList>
    </citation>
    <scope>NUCLEOTIDE SEQUENCE [LARGE SCALE GENOMIC DNA]</scope>
    <source>
        <strain evidence="2 3">NPDC001166</strain>
    </source>
</reference>
<protein>
    <submittedName>
        <fullName evidence="2">Uncharacterized protein</fullName>
    </submittedName>
</protein>
<name>A0ABV1U5U5_9ACTN</name>
<accession>A0ABV1U5U5</accession>
<feature type="chain" id="PRO_5045099610" evidence="1">
    <location>
        <begin position="33"/>
        <end position="93"/>
    </location>
</feature>
<keyword evidence="1" id="KW-0732">Signal</keyword>